<organism evidence="2 3">
    <name type="scientific">Macleaya cordata</name>
    <name type="common">Five-seeded plume-poppy</name>
    <name type="synonym">Bocconia cordata</name>
    <dbReference type="NCBI Taxonomy" id="56857"/>
    <lineage>
        <taxon>Eukaryota</taxon>
        <taxon>Viridiplantae</taxon>
        <taxon>Streptophyta</taxon>
        <taxon>Embryophyta</taxon>
        <taxon>Tracheophyta</taxon>
        <taxon>Spermatophyta</taxon>
        <taxon>Magnoliopsida</taxon>
        <taxon>Ranunculales</taxon>
        <taxon>Papaveraceae</taxon>
        <taxon>Papaveroideae</taxon>
        <taxon>Macleaya</taxon>
    </lineage>
</organism>
<evidence type="ECO:0000313" key="2">
    <source>
        <dbReference type="EMBL" id="OVA15618.1"/>
    </source>
</evidence>
<feature type="compositionally biased region" description="Basic and acidic residues" evidence="1">
    <location>
        <begin position="122"/>
        <end position="136"/>
    </location>
</feature>
<name>A0A200QYV3_MACCD</name>
<dbReference type="AlphaFoldDB" id="A0A200QYV3"/>
<reference evidence="2 3" key="1">
    <citation type="journal article" date="2017" name="Mol. Plant">
        <title>The Genome of Medicinal Plant Macleaya cordata Provides New Insights into Benzylisoquinoline Alkaloids Metabolism.</title>
        <authorList>
            <person name="Liu X."/>
            <person name="Liu Y."/>
            <person name="Huang P."/>
            <person name="Ma Y."/>
            <person name="Qing Z."/>
            <person name="Tang Q."/>
            <person name="Cao H."/>
            <person name="Cheng P."/>
            <person name="Zheng Y."/>
            <person name="Yuan Z."/>
            <person name="Zhou Y."/>
            <person name="Liu J."/>
            <person name="Tang Z."/>
            <person name="Zhuo Y."/>
            <person name="Zhang Y."/>
            <person name="Yu L."/>
            <person name="Huang J."/>
            <person name="Yang P."/>
            <person name="Peng Q."/>
            <person name="Zhang J."/>
            <person name="Jiang W."/>
            <person name="Zhang Z."/>
            <person name="Lin K."/>
            <person name="Ro D.K."/>
            <person name="Chen X."/>
            <person name="Xiong X."/>
            <person name="Shang Y."/>
            <person name="Huang S."/>
            <person name="Zeng J."/>
        </authorList>
    </citation>
    <scope>NUCLEOTIDE SEQUENCE [LARGE SCALE GENOMIC DNA]</scope>
    <source>
        <strain evidence="3">cv. BLH2017</strain>
        <tissue evidence="2">Root</tissue>
    </source>
</reference>
<dbReference type="STRING" id="56857.A0A200QYV3"/>
<accession>A0A200QYV3</accession>
<dbReference type="Proteomes" id="UP000195402">
    <property type="component" value="Unassembled WGS sequence"/>
</dbReference>
<dbReference type="InParanoid" id="A0A200QYV3"/>
<evidence type="ECO:0000256" key="1">
    <source>
        <dbReference type="SAM" id="MobiDB-lite"/>
    </source>
</evidence>
<gene>
    <name evidence="2" type="ORF">BVC80_1313g1</name>
</gene>
<protein>
    <submittedName>
        <fullName evidence="2">Uncharacterized protein</fullName>
    </submittedName>
</protein>
<feature type="compositionally biased region" description="Basic residues" evidence="1">
    <location>
        <begin position="137"/>
        <end position="147"/>
    </location>
</feature>
<proteinExistence type="predicted"/>
<sequence length="147" mass="16520">MCCSKQVYWKFNHTDENRNHMHTELHNKVSSTEAGVDFGLNQQKERDWSLVSIILENGTVLLLLLVPFTKTLASSNIKMVVTCCHQSIRKAIEKIKAAKNKASQGRLESFFKPVVSASVPLKRKEIPKKTAKETTKKKPKAGGGKKK</sequence>
<dbReference type="EMBL" id="MVGT01000743">
    <property type="protein sequence ID" value="OVA15618.1"/>
    <property type="molecule type" value="Genomic_DNA"/>
</dbReference>
<keyword evidence="3" id="KW-1185">Reference proteome</keyword>
<comment type="caution">
    <text evidence="2">The sequence shown here is derived from an EMBL/GenBank/DDBJ whole genome shotgun (WGS) entry which is preliminary data.</text>
</comment>
<evidence type="ECO:0000313" key="3">
    <source>
        <dbReference type="Proteomes" id="UP000195402"/>
    </source>
</evidence>
<feature type="region of interest" description="Disordered" evidence="1">
    <location>
        <begin position="122"/>
        <end position="147"/>
    </location>
</feature>